<protein>
    <submittedName>
        <fullName evidence="1">Uncharacterized protein</fullName>
    </submittedName>
</protein>
<evidence type="ECO:0000313" key="2">
    <source>
        <dbReference type="Proteomes" id="UP001432099"/>
    </source>
</evidence>
<reference evidence="1" key="1">
    <citation type="journal article" date="2024" name="Int. J. Syst. Evol. Microbiol.">
        <title>Turicibacter faecis sp. nov., isolated from faeces of heart failure mouse model.</title>
        <authorList>
            <person name="Imamura Y."/>
            <person name="Motooka D."/>
            <person name="Nakajima Y."/>
            <person name="Ito S."/>
            <person name="Kitakaze M."/>
            <person name="Iida T."/>
            <person name="Nakamura S."/>
        </authorList>
    </citation>
    <scope>NUCLEOTIDE SEQUENCE</scope>
    <source>
        <strain evidence="1">TC023</strain>
    </source>
</reference>
<proteinExistence type="predicted"/>
<dbReference type="Proteomes" id="UP001432099">
    <property type="component" value="Chromosome"/>
</dbReference>
<gene>
    <name evidence="1" type="ORF">T23_07300</name>
</gene>
<name>A0ABM8IMN8_9FIRM</name>
<dbReference type="EMBL" id="AP028127">
    <property type="protein sequence ID" value="BEH90628.1"/>
    <property type="molecule type" value="Genomic_DNA"/>
</dbReference>
<organism evidence="1 2">
    <name type="scientific">Turicibacter faecis</name>
    <dbReference type="NCBI Taxonomy" id="2963365"/>
    <lineage>
        <taxon>Bacteria</taxon>
        <taxon>Bacillati</taxon>
        <taxon>Bacillota</taxon>
        <taxon>Erysipelotrichia</taxon>
        <taxon>Erysipelotrichales</taxon>
        <taxon>Turicibacteraceae</taxon>
        <taxon>Turicibacter</taxon>
    </lineage>
</organism>
<keyword evidence="2" id="KW-1185">Reference proteome</keyword>
<sequence length="207" mass="24140">MKTWMMVLGMSICLAGCDKKVEKQEEVTPSEFKNLLMMDEVHREAYESDVTYQVGDPVIFLDDSGVLWQVTLTSYEVVKDRYAASKEALVLHFNYRYLLKDFEMNETVMPVSIPTVFYEKWALKPQSLAEAKIAYQFGEYEKSPHILYEPVINQEVTCQLVQLKPNKEQNCFSYYSYAGEGNYLISFEGNKKERFNYSLDIKPESNF</sequence>
<dbReference type="RefSeq" id="WP_161832512.1">
    <property type="nucleotide sequence ID" value="NZ_AP028127.1"/>
</dbReference>
<accession>A0ABM8IMN8</accession>
<evidence type="ECO:0000313" key="1">
    <source>
        <dbReference type="EMBL" id="BEH90628.1"/>
    </source>
</evidence>